<dbReference type="RefSeq" id="WP_191070917.1">
    <property type="nucleotide sequence ID" value="NZ_CP060506.1"/>
</dbReference>
<protein>
    <submittedName>
        <fullName evidence="2">S9 family peptidase</fullName>
    </submittedName>
</protein>
<reference evidence="2 3" key="1">
    <citation type="submission" date="2020-08" db="EMBL/GenBank/DDBJ databases">
        <title>Winkia gen. nov., sp. nov., isolated from faeces of the Anser albifrons in China.</title>
        <authorList>
            <person name="Liu Q."/>
        </authorList>
    </citation>
    <scope>NUCLEOTIDE SEQUENCE [LARGE SCALE GENOMIC DNA]</scope>
    <source>
        <strain evidence="2 3">C62</strain>
    </source>
</reference>
<dbReference type="Gene3D" id="2.120.10.30">
    <property type="entry name" value="TolB, C-terminal domain"/>
    <property type="match status" value="1"/>
</dbReference>
<sequence>MTSTSTPVRRIAPYGAWQSDLTVDIITRKLLTLSQVRVLGADTFWVESRTSDNGRNVLLRRRGDGQVSEILPLTPDSELVDVRSRVHEYGGKAYALASGVVVVSHGGDGCLYRFDLDTQTSELTRLTPRVSDRYSDMTIDTHRGLVWAVRERHHDDGEPTNALVGVPLDASAAREDERIVELWGDSDFVAAPALSPDGRFLAFITWSHPHMPWQQTTLRVAELTDDGTIARIVTLVDAPGVAASEPRWSPTGDLIHVDDSTGWANLYRTEGICSGKGTWPDDLHTRALHPAQREFTTPQWQLGLHSFDILDADHLITAWCDRGSWRIGTVRLDNGQLEEWPSKWSPSGNVAAADGRVVMLADHPFAFESVVEVSDGEIRVLRSSAEVAIDTTEIAVGEPLTWTSSDGGQVHGFFYSPTSLKWRAPSGELPPLITMVHGGPTAATRQGLRPTIQYWTSRGFAVLDVNYRGSTGYGSSYRDALDGKWGVLDVADCASGAQFLAEAGLVDPRRMAIRGGSAGGFTVLQTLATTDVFSAGVSHYGIADLKRLSEDTHKFESRYVYRLLGATDGDDPRFVERSPLAHVDTLDAPLLLLQGTDDTVVPPNQTEMMVEALRARGVAASVEYFDGEGHGFIRDDSRRRAALAELAFYRKVWGIPTPDTV</sequence>
<dbReference type="AlphaFoldDB" id="A0A8I0KPE8"/>
<dbReference type="InterPro" id="IPR050585">
    <property type="entry name" value="Xaa-Pro_dipeptidyl-ppase/CocE"/>
</dbReference>
<dbReference type="InterPro" id="IPR001375">
    <property type="entry name" value="Peptidase_S9_cat"/>
</dbReference>
<comment type="caution">
    <text evidence="2">The sequence shown here is derived from an EMBL/GenBank/DDBJ whole genome shotgun (WGS) entry which is preliminary data.</text>
</comment>
<dbReference type="PANTHER" id="PTHR43056">
    <property type="entry name" value="PEPTIDASE S9 PROLYL OLIGOPEPTIDASE"/>
    <property type="match status" value="1"/>
</dbReference>
<dbReference type="GO" id="GO:0006508">
    <property type="term" value="P:proteolysis"/>
    <property type="evidence" value="ECO:0007669"/>
    <property type="project" value="InterPro"/>
</dbReference>
<dbReference type="SUPFAM" id="SSF53474">
    <property type="entry name" value="alpha/beta-Hydrolases"/>
    <property type="match status" value="1"/>
</dbReference>
<evidence type="ECO:0000259" key="1">
    <source>
        <dbReference type="Pfam" id="PF00326"/>
    </source>
</evidence>
<dbReference type="GO" id="GO:0008236">
    <property type="term" value="F:serine-type peptidase activity"/>
    <property type="evidence" value="ECO:0007669"/>
    <property type="project" value="InterPro"/>
</dbReference>
<evidence type="ECO:0000313" key="3">
    <source>
        <dbReference type="Proteomes" id="UP000627538"/>
    </source>
</evidence>
<name>A0A8I0KPE8_9ACTO</name>
<dbReference type="InterPro" id="IPR011042">
    <property type="entry name" value="6-blade_b-propeller_TolB-like"/>
</dbReference>
<dbReference type="PANTHER" id="PTHR43056:SF5">
    <property type="entry name" value="PEPTIDASE S9 PROLYL OLIGOPEPTIDASE CATALYTIC DOMAIN-CONTAINING PROTEIN"/>
    <property type="match status" value="1"/>
</dbReference>
<organism evidence="2 3">
    <name type="scientific">Nanchangia anserum</name>
    <dbReference type="NCBI Taxonomy" id="2692125"/>
    <lineage>
        <taxon>Bacteria</taxon>
        <taxon>Bacillati</taxon>
        <taxon>Actinomycetota</taxon>
        <taxon>Actinomycetes</taxon>
        <taxon>Actinomycetales</taxon>
        <taxon>Actinomycetaceae</taxon>
        <taxon>Nanchangia</taxon>
    </lineage>
</organism>
<dbReference type="InterPro" id="IPR029058">
    <property type="entry name" value="AB_hydrolase_fold"/>
</dbReference>
<proteinExistence type="predicted"/>
<dbReference type="Pfam" id="PF00326">
    <property type="entry name" value="Peptidase_S9"/>
    <property type="match status" value="1"/>
</dbReference>
<accession>A0A8I0KPE8</accession>
<feature type="domain" description="Peptidase S9 prolyl oligopeptidase catalytic" evidence="1">
    <location>
        <begin position="451"/>
        <end position="653"/>
    </location>
</feature>
<dbReference type="Gene3D" id="3.40.50.1820">
    <property type="entry name" value="alpha/beta hydrolase"/>
    <property type="match status" value="1"/>
</dbReference>
<dbReference type="SUPFAM" id="SSF82171">
    <property type="entry name" value="DPP6 N-terminal domain-like"/>
    <property type="match status" value="1"/>
</dbReference>
<gene>
    <name evidence="2" type="ORF">H8R10_01000</name>
</gene>
<keyword evidence="3" id="KW-1185">Reference proteome</keyword>
<evidence type="ECO:0000313" key="2">
    <source>
        <dbReference type="EMBL" id="MBD3688820.1"/>
    </source>
</evidence>
<dbReference type="Proteomes" id="UP000627538">
    <property type="component" value="Unassembled WGS sequence"/>
</dbReference>
<dbReference type="EMBL" id="JACRUO010000001">
    <property type="protein sequence ID" value="MBD3688820.1"/>
    <property type="molecule type" value="Genomic_DNA"/>
</dbReference>